<dbReference type="RefSeq" id="WP_146686704.1">
    <property type="nucleotide sequence ID" value="NZ_LT629750.1"/>
</dbReference>
<keyword evidence="2" id="KW-1185">Reference proteome</keyword>
<dbReference type="AlphaFoldDB" id="A0A1H1QDY9"/>
<dbReference type="Proteomes" id="UP000243904">
    <property type="component" value="Chromosome I"/>
</dbReference>
<evidence type="ECO:0000313" key="1">
    <source>
        <dbReference type="EMBL" id="SDS21728.1"/>
    </source>
</evidence>
<name>A0A1H1QDY9_9BRAD</name>
<evidence type="ECO:0000313" key="2">
    <source>
        <dbReference type="Proteomes" id="UP000243904"/>
    </source>
</evidence>
<dbReference type="EMBL" id="LT629750">
    <property type="protein sequence ID" value="SDS21728.1"/>
    <property type="molecule type" value="Genomic_DNA"/>
</dbReference>
<gene>
    <name evidence="1" type="ORF">SAMN05444158_1375</name>
</gene>
<accession>A0A1H1QDY9</accession>
<organism evidence="1 2">
    <name type="scientific">Bradyrhizobium canariense</name>
    <dbReference type="NCBI Taxonomy" id="255045"/>
    <lineage>
        <taxon>Bacteria</taxon>
        <taxon>Pseudomonadati</taxon>
        <taxon>Pseudomonadota</taxon>
        <taxon>Alphaproteobacteria</taxon>
        <taxon>Hyphomicrobiales</taxon>
        <taxon>Nitrobacteraceae</taxon>
        <taxon>Bradyrhizobium</taxon>
    </lineage>
</organism>
<reference evidence="2" key="1">
    <citation type="submission" date="2016-10" db="EMBL/GenBank/DDBJ databases">
        <authorList>
            <person name="Varghese N."/>
            <person name="Submissions S."/>
        </authorList>
    </citation>
    <scope>NUCLEOTIDE SEQUENCE [LARGE SCALE GENOMIC DNA]</scope>
    <source>
        <strain evidence="2">GAS369</strain>
    </source>
</reference>
<protein>
    <submittedName>
        <fullName evidence="1">Uncharacterized protein</fullName>
    </submittedName>
</protein>
<sequence length="82" mass="8990">MNELPNPFEFDSAAVEPPVIEPASAASPLVPLDPVTEPFPRGFDPERFLAEIGLPAFLRKPQPVSMSDVDLTQIIETLSHHL</sequence>
<proteinExistence type="predicted"/>